<accession>A0ABW3AT81</accession>
<protein>
    <submittedName>
        <fullName evidence="1">DUF5343 domain-containing protein</fullName>
    </submittedName>
</protein>
<organism evidence="1 2">
    <name type="scientific">Mucilaginibacter litoreus</name>
    <dbReference type="NCBI Taxonomy" id="1048221"/>
    <lineage>
        <taxon>Bacteria</taxon>
        <taxon>Pseudomonadati</taxon>
        <taxon>Bacteroidota</taxon>
        <taxon>Sphingobacteriia</taxon>
        <taxon>Sphingobacteriales</taxon>
        <taxon>Sphingobacteriaceae</taxon>
        <taxon>Mucilaginibacter</taxon>
    </lineage>
</organism>
<dbReference type="Proteomes" id="UP001597010">
    <property type="component" value="Unassembled WGS sequence"/>
</dbReference>
<evidence type="ECO:0000313" key="2">
    <source>
        <dbReference type="Proteomes" id="UP001597010"/>
    </source>
</evidence>
<dbReference type="RefSeq" id="WP_377113292.1">
    <property type="nucleotide sequence ID" value="NZ_JBHTHZ010000003.1"/>
</dbReference>
<dbReference type="EMBL" id="JBHTHZ010000003">
    <property type="protein sequence ID" value="MFD0793474.1"/>
    <property type="molecule type" value="Genomic_DNA"/>
</dbReference>
<reference evidence="2" key="1">
    <citation type="journal article" date="2019" name="Int. J. Syst. Evol. Microbiol.">
        <title>The Global Catalogue of Microorganisms (GCM) 10K type strain sequencing project: providing services to taxonomists for standard genome sequencing and annotation.</title>
        <authorList>
            <consortium name="The Broad Institute Genomics Platform"/>
            <consortium name="The Broad Institute Genome Sequencing Center for Infectious Disease"/>
            <person name="Wu L."/>
            <person name="Ma J."/>
        </authorList>
    </citation>
    <scope>NUCLEOTIDE SEQUENCE [LARGE SCALE GENOMIC DNA]</scope>
    <source>
        <strain evidence="2">CCUG 61484</strain>
    </source>
</reference>
<name>A0ABW3AT81_9SPHI</name>
<sequence>MSTNLPYIPTPGVLPKILNKICEATVPESFNADFLGTKLGFPGGNQRAFISWAKKCTFLNSDGTPTQLYKDFRNPNYRGTAMAEALKKGYSEIYVRNEYAQDLSRAELTKVVSEITGSPHDNSTVKVIVGTYIFAKEFADFETKKENVAVKEEQIKQERTLPDDSTKTIKKLNLGLSYTINLVLPKTDDPAIYSAIFKSLKENLLDD</sequence>
<comment type="caution">
    <text evidence="1">The sequence shown here is derived from an EMBL/GenBank/DDBJ whole genome shotgun (WGS) entry which is preliminary data.</text>
</comment>
<evidence type="ECO:0000313" key="1">
    <source>
        <dbReference type="EMBL" id="MFD0793474.1"/>
    </source>
</evidence>
<keyword evidence="2" id="KW-1185">Reference proteome</keyword>
<proteinExistence type="predicted"/>
<dbReference type="InterPro" id="IPR035235">
    <property type="entry name" value="DUF5343"/>
</dbReference>
<gene>
    <name evidence="1" type="ORF">ACFQZX_07575</name>
</gene>
<dbReference type="Pfam" id="PF17278">
    <property type="entry name" value="DUF5343"/>
    <property type="match status" value="1"/>
</dbReference>